<protein>
    <submittedName>
        <fullName evidence="1">Uncharacterized protein</fullName>
    </submittedName>
</protein>
<evidence type="ECO:0000313" key="2">
    <source>
        <dbReference type="Proteomes" id="UP000324222"/>
    </source>
</evidence>
<gene>
    <name evidence="1" type="ORF">E2C01_063621</name>
</gene>
<dbReference type="Proteomes" id="UP000324222">
    <property type="component" value="Unassembled WGS sequence"/>
</dbReference>
<organism evidence="1 2">
    <name type="scientific">Portunus trituberculatus</name>
    <name type="common">Swimming crab</name>
    <name type="synonym">Neptunus trituberculatus</name>
    <dbReference type="NCBI Taxonomy" id="210409"/>
    <lineage>
        <taxon>Eukaryota</taxon>
        <taxon>Metazoa</taxon>
        <taxon>Ecdysozoa</taxon>
        <taxon>Arthropoda</taxon>
        <taxon>Crustacea</taxon>
        <taxon>Multicrustacea</taxon>
        <taxon>Malacostraca</taxon>
        <taxon>Eumalacostraca</taxon>
        <taxon>Eucarida</taxon>
        <taxon>Decapoda</taxon>
        <taxon>Pleocyemata</taxon>
        <taxon>Brachyura</taxon>
        <taxon>Eubrachyura</taxon>
        <taxon>Portunoidea</taxon>
        <taxon>Portunidae</taxon>
        <taxon>Portuninae</taxon>
        <taxon>Portunus</taxon>
    </lineage>
</organism>
<name>A0A5B7HKZ7_PORTR</name>
<evidence type="ECO:0000313" key="1">
    <source>
        <dbReference type="EMBL" id="MPC69398.1"/>
    </source>
</evidence>
<proteinExistence type="predicted"/>
<dbReference type="EMBL" id="VSRR010029355">
    <property type="protein sequence ID" value="MPC69398.1"/>
    <property type="molecule type" value="Genomic_DNA"/>
</dbReference>
<comment type="caution">
    <text evidence="1">The sequence shown here is derived from an EMBL/GenBank/DDBJ whole genome shotgun (WGS) entry which is preliminary data.</text>
</comment>
<reference evidence="1 2" key="1">
    <citation type="submission" date="2019-05" db="EMBL/GenBank/DDBJ databases">
        <title>Another draft genome of Portunus trituberculatus and its Hox gene families provides insights of decapod evolution.</title>
        <authorList>
            <person name="Jeong J.-H."/>
            <person name="Song I."/>
            <person name="Kim S."/>
            <person name="Choi T."/>
            <person name="Kim D."/>
            <person name="Ryu S."/>
            <person name="Kim W."/>
        </authorList>
    </citation>
    <scope>NUCLEOTIDE SEQUENCE [LARGE SCALE GENOMIC DNA]</scope>
    <source>
        <tissue evidence="1">Muscle</tissue>
    </source>
</reference>
<sequence length="63" mass="7532">MPFVEWFKVIYMSTRYPGSRWLHQRCAWVMTTTNGVACATNGAEAEQRFPHILFKCAYRRYRP</sequence>
<accession>A0A5B7HKZ7</accession>
<dbReference type="AlphaFoldDB" id="A0A5B7HKZ7"/>
<keyword evidence="2" id="KW-1185">Reference proteome</keyword>